<evidence type="ECO:0000313" key="2">
    <source>
        <dbReference type="Proteomes" id="UP001497444"/>
    </source>
</evidence>
<name>A0ABP0X7Z4_9BRYO</name>
<gene>
    <name evidence="1" type="ORF">CSSPJE1EN1_LOCUS20172</name>
</gene>
<dbReference type="Proteomes" id="UP001497444">
    <property type="component" value="Chromosome 6"/>
</dbReference>
<proteinExistence type="predicted"/>
<dbReference type="EMBL" id="OZ020101">
    <property type="protein sequence ID" value="CAK9274694.1"/>
    <property type="molecule type" value="Genomic_DNA"/>
</dbReference>
<accession>A0ABP0X7Z4</accession>
<keyword evidence="2" id="KW-1185">Reference proteome</keyword>
<sequence>MLSEQQTTTIVCQWLTQSVSGMKLNSLGDQRVQQVVVPAQCHHGLAATPQLPGLLLATPQSAQVEVQNRLCHGSAYFGRPQRLQQLLMGLYAPGKLQGVD</sequence>
<reference evidence="1" key="1">
    <citation type="submission" date="2024-02" db="EMBL/GenBank/DDBJ databases">
        <authorList>
            <consortium name="ELIXIR-Norway"/>
            <consortium name="Elixir Norway"/>
        </authorList>
    </citation>
    <scope>NUCLEOTIDE SEQUENCE</scope>
</reference>
<protein>
    <submittedName>
        <fullName evidence="1">Uncharacterized protein</fullName>
    </submittedName>
</protein>
<organism evidence="1 2">
    <name type="scientific">Sphagnum jensenii</name>
    <dbReference type="NCBI Taxonomy" id="128206"/>
    <lineage>
        <taxon>Eukaryota</taxon>
        <taxon>Viridiplantae</taxon>
        <taxon>Streptophyta</taxon>
        <taxon>Embryophyta</taxon>
        <taxon>Bryophyta</taxon>
        <taxon>Sphagnophytina</taxon>
        <taxon>Sphagnopsida</taxon>
        <taxon>Sphagnales</taxon>
        <taxon>Sphagnaceae</taxon>
        <taxon>Sphagnum</taxon>
    </lineage>
</organism>
<evidence type="ECO:0000313" key="1">
    <source>
        <dbReference type="EMBL" id="CAK9274694.1"/>
    </source>
</evidence>